<evidence type="ECO:0000313" key="3">
    <source>
        <dbReference type="EMBL" id="KAK3234917.1"/>
    </source>
</evidence>
<dbReference type="Gene3D" id="3.40.50.10140">
    <property type="entry name" value="Toll/interleukin-1 receptor homology (TIR) domain"/>
    <property type="match status" value="1"/>
</dbReference>
<evidence type="ECO:0000313" key="4">
    <source>
        <dbReference type="Proteomes" id="UP001190700"/>
    </source>
</evidence>
<feature type="compositionally biased region" description="Polar residues" evidence="1">
    <location>
        <begin position="479"/>
        <end position="490"/>
    </location>
</feature>
<dbReference type="EMBL" id="LGRX02035422">
    <property type="protein sequence ID" value="KAK3234917.1"/>
    <property type="molecule type" value="Genomic_DNA"/>
</dbReference>
<dbReference type="Pfam" id="PF13676">
    <property type="entry name" value="TIR_2"/>
    <property type="match status" value="1"/>
</dbReference>
<feature type="non-terminal residue" evidence="3">
    <location>
        <position position="1"/>
    </location>
</feature>
<dbReference type="GO" id="GO:0007165">
    <property type="term" value="P:signal transduction"/>
    <property type="evidence" value="ECO:0007669"/>
    <property type="project" value="InterPro"/>
</dbReference>
<protein>
    <recommendedName>
        <fullName evidence="2">TIR domain-containing protein</fullName>
    </recommendedName>
</protein>
<sequence length="554" mass="61588">SGFEMRAAAERDERPAERSGDFAAQSGLRDESGRRRESGLCEMSVAEKESRLSRDSESLYRQRGGEWGFLPMKSGFRDERLQGEAASEIRRPAEEVSGAFAAESGFRDENGRRGEWALPQKERLQRWSGRRAFVASLREELDAYGINNGELLLALDETTLPRQLPMLALPRWTAHAILLGRRLSDIKSLPGPHKMFESRRVALEVEGARRADSITGSANLGAKEATKRALSTGTIPERPGATEPGESPMKMIGSSQSFHMASKPRRAAPTTARRTSCPDISKMIPEEAPPPLKRANTVQLTNTKPAAEVRPRAVISYSICQQDFMNFISGLLKEWGFDPWSGADVLGGGNWAQQWIEMAEDKNTKLIVYILSRSFTLSPNCQTEFQFIMQDSKRAIVVPLMYEKFQLPKTFAFFLTTHNYVVVTPDIDTICQCPGKCQCDKDAREVQSQPPDTKWHFTFQRTIKFATGLTPWKRKEGASLTTSRSMNPHRSIQFRPFRESRRGNSDDAAGDSEPVARLVSNKSQVSAVVSPAAETPVASTSGRPRVRAACDAPA</sequence>
<dbReference type="InterPro" id="IPR000157">
    <property type="entry name" value="TIR_dom"/>
</dbReference>
<reference evidence="3 4" key="1">
    <citation type="journal article" date="2015" name="Genome Biol. Evol.">
        <title>Comparative Genomics of a Bacterivorous Green Alga Reveals Evolutionary Causalities and Consequences of Phago-Mixotrophic Mode of Nutrition.</title>
        <authorList>
            <person name="Burns J.A."/>
            <person name="Paasch A."/>
            <person name="Narechania A."/>
            <person name="Kim E."/>
        </authorList>
    </citation>
    <scope>NUCLEOTIDE SEQUENCE [LARGE SCALE GENOMIC DNA]</scope>
    <source>
        <strain evidence="3 4">PLY_AMNH</strain>
    </source>
</reference>
<name>A0AAE0BED7_9CHLO</name>
<comment type="caution">
    <text evidence="3">The sequence shown here is derived from an EMBL/GenBank/DDBJ whole genome shotgun (WGS) entry which is preliminary data.</text>
</comment>
<accession>A0AAE0BED7</accession>
<dbReference type="SUPFAM" id="SSF52200">
    <property type="entry name" value="Toll/Interleukin receptor TIR domain"/>
    <property type="match status" value="1"/>
</dbReference>
<evidence type="ECO:0000259" key="2">
    <source>
        <dbReference type="PROSITE" id="PS50104"/>
    </source>
</evidence>
<feature type="region of interest" description="Disordered" evidence="1">
    <location>
        <begin position="216"/>
        <end position="276"/>
    </location>
</feature>
<organism evidence="3 4">
    <name type="scientific">Cymbomonas tetramitiformis</name>
    <dbReference type="NCBI Taxonomy" id="36881"/>
    <lineage>
        <taxon>Eukaryota</taxon>
        <taxon>Viridiplantae</taxon>
        <taxon>Chlorophyta</taxon>
        <taxon>Pyramimonadophyceae</taxon>
        <taxon>Pyramimonadales</taxon>
        <taxon>Pyramimonadaceae</taxon>
        <taxon>Cymbomonas</taxon>
    </lineage>
</organism>
<dbReference type="PROSITE" id="PS50104">
    <property type="entry name" value="TIR"/>
    <property type="match status" value="1"/>
</dbReference>
<feature type="region of interest" description="Disordered" evidence="1">
    <location>
        <begin position="476"/>
        <end position="554"/>
    </location>
</feature>
<feature type="compositionally biased region" description="Basic and acidic residues" evidence="1">
    <location>
        <begin position="28"/>
        <end position="58"/>
    </location>
</feature>
<feature type="region of interest" description="Disordered" evidence="1">
    <location>
        <begin position="1"/>
        <end position="58"/>
    </location>
</feature>
<evidence type="ECO:0000256" key="1">
    <source>
        <dbReference type="SAM" id="MobiDB-lite"/>
    </source>
</evidence>
<gene>
    <name evidence="3" type="ORF">CYMTET_54854</name>
</gene>
<feature type="compositionally biased region" description="Basic and acidic residues" evidence="1">
    <location>
        <begin position="496"/>
        <end position="505"/>
    </location>
</feature>
<proteinExistence type="predicted"/>
<dbReference type="Proteomes" id="UP001190700">
    <property type="component" value="Unassembled WGS sequence"/>
</dbReference>
<feature type="compositionally biased region" description="Basic and acidic residues" evidence="1">
    <location>
        <begin position="7"/>
        <end position="20"/>
    </location>
</feature>
<keyword evidence="4" id="KW-1185">Reference proteome</keyword>
<feature type="domain" description="TIR" evidence="2">
    <location>
        <begin position="309"/>
        <end position="450"/>
    </location>
</feature>
<dbReference type="InterPro" id="IPR035897">
    <property type="entry name" value="Toll_tir_struct_dom_sf"/>
</dbReference>
<dbReference type="AlphaFoldDB" id="A0AAE0BED7"/>